<protein>
    <submittedName>
        <fullName evidence="1">Uncharacterized protein</fullName>
    </submittedName>
</protein>
<name>A0A0D0Y712_9LACO</name>
<dbReference type="EMBL" id="AWTT01000005">
    <property type="protein sequence ID" value="KIS04053.1"/>
    <property type="molecule type" value="Genomic_DNA"/>
</dbReference>
<gene>
    <name evidence="1" type="ORF">WDC_0392</name>
</gene>
<evidence type="ECO:0000313" key="2">
    <source>
        <dbReference type="Proteomes" id="UP000032279"/>
    </source>
</evidence>
<dbReference type="AlphaFoldDB" id="A0A0D0Y712"/>
<evidence type="ECO:0000313" key="1">
    <source>
        <dbReference type="EMBL" id="KIS04053.1"/>
    </source>
</evidence>
<reference evidence="1 2" key="1">
    <citation type="submission" date="2013-08" db="EMBL/GenBank/DDBJ databases">
        <title>Lactobacillus wasatchii sp. WDC04, a late gas producing bacteria isolated from aged chedder cheese.</title>
        <authorList>
            <person name="Oberg C.J."/>
            <person name="Culumber M."/>
            <person name="McMahon D.J."/>
            <person name="Broadbent J.R."/>
            <person name="Oberg T.S."/>
            <person name="Ortaki F."/>
        </authorList>
    </citation>
    <scope>NUCLEOTIDE SEQUENCE [LARGE SCALE GENOMIC DNA]</scope>
    <source>
        <strain evidence="1 2">WDC04</strain>
    </source>
</reference>
<dbReference type="Proteomes" id="UP000032279">
    <property type="component" value="Unassembled WGS sequence"/>
</dbReference>
<proteinExistence type="predicted"/>
<organism evidence="1 2">
    <name type="scientific">Paucilactobacillus wasatchensis</name>
    <dbReference type="NCBI Taxonomy" id="1335616"/>
    <lineage>
        <taxon>Bacteria</taxon>
        <taxon>Bacillati</taxon>
        <taxon>Bacillota</taxon>
        <taxon>Bacilli</taxon>
        <taxon>Lactobacillales</taxon>
        <taxon>Lactobacillaceae</taxon>
        <taxon>Paucilactobacillus</taxon>
    </lineage>
</organism>
<comment type="caution">
    <text evidence="1">The sequence shown here is derived from an EMBL/GenBank/DDBJ whole genome shotgun (WGS) entry which is preliminary data.</text>
</comment>
<sequence length="89" mass="9907">MFYKYQEKYNNVDASPNLINQLKSGQPFTGLQDLDGEITVSSAPIELICSVLKVALENAGATSLSKRDYEFRENAINNCVLMLQARFAS</sequence>
<keyword evidence="2" id="KW-1185">Reference proteome</keyword>
<accession>A0A0D0Y712</accession>
<dbReference type="PATRIC" id="fig|1335616.4.peg.392"/>
<dbReference type="STRING" id="1335616.WDC_0392"/>